<dbReference type="Proteomes" id="UP000279089">
    <property type="component" value="Unassembled WGS sequence"/>
</dbReference>
<dbReference type="PANTHER" id="PTHR43265">
    <property type="entry name" value="ESTERASE ESTD"/>
    <property type="match status" value="1"/>
</dbReference>
<dbReference type="EMBL" id="RMBX01000004">
    <property type="protein sequence ID" value="RPD41566.1"/>
    <property type="molecule type" value="Genomic_DNA"/>
</dbReference>
<dbReference type="PANTHER" id="PTHR43265:SF1">
    <property type="entry name" value="ESTERASE ESTD"/>
    <property type="match status" value="1"/>
</dbReference>
<keyword evidence="1" id="KW-0732">Signal</keyword>
<dbReference type="InterPro" id="IPR029058">
    <property type="entry name" value="AB_hydrolase_fold"/>
</dbReference>
<dbReference type="InterPro" id="IPR022742">
    <property type="entry name" value="Hydrolase_4"/>
</dbReference>
<organism evidence="3 4">
    <name type="scientific">Chitinophaga barathri</name>
    <dbReference type="NCBI Taxonomy" id="1647451"/>
    <lineage>
        <taxon>Bacteria</taxon>
        <taxon>Pseudomonadati</taxon>
        <taxon>Bacteroidota</taxon>
        <taxon>Chitinophagia</taxon>
        <taxon>Chitinophagales</taxon>
        <taxon>Chitinophagaceae</taxon>
        <taxon>Chitinophaga</taxon>
    </lineage>
</organism>
<protein>
    <submittedName>
        <fullName evidence="3">Alpha/beta hydrolase</fullName>
    </submittedName>
</protein>
<sequence length="369" mass="40159">MDSRTNRPEKKLKMKLSTLCLLFLFLCHGAFAQEAKPAVEYISEDVTFPNKVDSITLAGTFSFPQTNGKFPAVIIISGSGGQNRDGLMLGHKPYQVIADHLTKNGFAVLRYDDRGIGASTGVMKGADIADFTRDAKAALVYLRSRKEVDTKKTGIIGHSEGGAIGLAVAAEDPSLGFLVSMAGPGVDGVQMILAQTEAIYRNMGMKDSMVRIKVAEQRAMVTAIAEEPDTAKLKARIAENAQIQYAANPSLKPSVTEDNYTKMLVNAYMVPEYLSIIRFDPAKYYPSVKCPVLAMNGAKDIQVISSVNLAGWQKGIRGVTIKELPGLNHLFQECRTCSVQEYKTITQTISPAALDELTSWARQITGLQK</sequence>
<feature type="domain" description="Serine aminopeptidase S33" evidence="2">
    <location>
        <begin position="94"/>
        <end position="192"/>
    </location>
</feature>
<feature type="signal peptide" evidence="1">
    <location>
        <begin position="1"/>
        <end position="32"/>
    </location>
</feature>
<comment type="caution">
    <text evidence="3">The sequence shown here is derived from an EMBL/GenBank/DDBJ whole genome shotgun (WGS) entry which is preliminary data.</text>
</comment>
<accession>A0A3N4MHP7</accession>
<dbReference type="AlphaFoldDB" id="A0A3N4MHP7"/>
<evidence type="ECO:0000313" key="4">
    <source>
        <dbReference type="Proteomes" id="UP000279089"/>
    </source>
</evidence>
<dbReference type="Pfam" id="PF12146">
    <property type="entry name" value="Hydrolase_4"/>
    <property type="match status" value="1"/>
</dbReference>
<dbReference type="InterPro" id="IPR053145">
    <property type="entry name" value="AB_hydrolase_Est10"/>
</dbReference>
<dbReference type="OrthoDB" id="9809549at2"/>
<dbReference type="SUPFAM" id="SSF53474">
    <property type="entry name" value="alpha/beta-Hydrolases"/>
    <property type="match status" value="1"/>
</dbReference>
<feature type="chain" id="PRO_5018024766" evidence="1">
    <location>
        <begin position="33"/>
        <end position="369"/>
    </location>
</feature>
<name>A0A3N4MHP7_9BACT</name>
<keyword evidence="4" id="KW-1185">Reference proteome</keyword>
<proteinExistence type="predicted"/>
<reference evidence="4" key="1">
    <citation type="submission" date="2018-11" db="EMBL/GenBank/DDBJ databases">
        <title>Chitinophaga lutea sp.nov., isolate from arsenic contaminated soil.</title>
        <authorList>
            <person name="Zong Y."/>
        </authorList>
    </citation>
    <scope>NUCLEOTIDE SEQUENCE [LARGE SCALE GENOMIC DNA]</scope>
    <source>
        <strain evidence="4">YLT18</strain>
    </source>
</reference>
<gene>
    <name evidence="3" type="ORF">EG028_09675</name>
</gene>
<evidence type="ECO:0000259" key="2">
    <source>
        <dbReference type="Pfam" id="PF12146"/>
    </source>
</evidence>
<dbReference type="Gene3D" id="3.40.50.1820">
    <property type="entry name" value="alpha/beta hydrolase"/>
    <property type="match status" value="1"/>
</dbReference>
<keyword evidence="3" id="KW-0378">Hydrolase</keyword>
<evidence type="ECO:0000256" key="1">
    <source>
        <dbReference type="SAM" id="SignalP"/>
    </source>
</evidence>
<evidence type="ECO:0000313" key="3">
    <source>
        <dbReference type="EMBL" id="RPD41566.1"/>
    </source>
</evidence>
<dbReference type="GO" id="GO:0052689">
    <property type="term" value="F:carboxylic ester hydrolase activity"/>
    <property type="evidence" value="ECO:0007669"/>
    <property type="project" value="TreeGrafter"/>
</dbReference>